<reference evidence="1" key="1">
    <citation type="submission" date="2022-11" db="EMBL/GenBank/DDBJ databases">
        <title>Centuries of genome instability and evolution in soft-shell clam transmissible cancer (bioRxiv).</title>
        <authorList>
            <person name="Hart S.F.M."/>
            <person name="Yonemitsu M.A."/>
            <person name="Giersch R.M."/>
            <person name="Beal B.F."/>
            <person name="Arriagada G."/>
            <person name="Davis B.W."/>
            <person name="Ostrander E.A."/>
            <person name="Goff S.P."/>
            <person name="Metzger M.J."/>
        </authorList>
    </citation>
    <scope>NUCLEOTIDE SEQUENCE</scope>
    <source>
        <strain evidence="1">MELC-2E11</strain>
        <tissue evidence="1">Siphon/mantle</tissue>
    </source>
</reference>
<organism evidence="1 2">
    <name type="scientific">Mya arenaria</name>
    <name type="common">Soft-shell clam</name>
    <dbReference type="NCBI Taxonomy" id="6604"/>
    <lineage>
        <taxon>Eukaryota</taxon>
        <taxon>Metazoa</taxon>
        <taxon>Spiralia</taxon>
        <taxon>Lophotrochozoa</taxon>
        <taxon>Mollusca</taxon>
        <taxon>Bivalvia</taxon>
        <taxon>Autobranchia</taxon>
        <taxon>Heteroconchia</taxon>
        <taxon>Euheterodonta</taxon>
        <taxon>Imparidentia</taxon>
        <taxon>Neoheterodontei</taxon>
        <taxon>Myida</taxon>
        <taxon>Myoidea</taxon>
        <taxon>Myidae</taxon>
        <taxon>Mya</taxon>
    </lineage>
</organism>
<name>A0ABY7FFX3_MYAAR</name>
<evidence type="ECO:0000313" key="2">
    <source>
        <dbReference type="Proteomes" id="UP001164746"/>
    </source>
</evidence>
<dbReference type="InterPro" id="IPR027417">
    <property type="entry name" value="P-loop_NTPase"/>
</dbReference>
<sequence>MGNCLKSCQVSANDHQAQLETNTNVLGTDVDAINDAGGRDKQGISEDAEVYKQDIGALAAREKAEITQPQQQQQQQDEAIIADSTNKQLAQFEKTTEMCVTVIEDAAVRGIERIDDGTDAHMRDLDKHATKKMAEISQSQQQVDDGFRKDLKKILLQHHLNSNSTLFPGPFFHGSVSLEYFYVPPRLSEVLNKMNREKNGPEEEETRPITSLEQLLTPDDTTNQLTIITANAGVGKSSFCKFVSVLWCALHGQKTDTISKFAKSFDIQFDSLKNIPYLLYIPLRDIPTGRTHSIEDIIFAHLEIVIGYQDDDRKNLERIFMDERCLVILDGMDESSLSTLKSPKAKRKYSILITCRPWKLAETELPKYKH</sequence>
<evidence type="ECO:0000313" key="1">
    <source>
        <dbReference type="EMBL" id="WAR18131.1"/>
    </source>
</evidence>
<proteinExistence type="predicted"/>
<dbReference type="Gene3D" id="3.40.50.300">
    <property type="entry name" value="P-loop containing nucleotide triphosphate hydrolases"/>
    <property type="match status" value="1"/>
</dbReference>
<dbReference type="EMBL" id="CP111021">
    <property type="protein sequence ID" value="WAR18131.1"/>
    <property type="molecule type" value="Genomic_DNA"/>
</dbReference>
<accession>A0ABY7FFX3</accession>
<feature type="non-terminal residue" evidence="1">
    <location>
        <position position="1"/>
    </location>
</feature>
<dbReference type="Proteomes" id="UP001164746">
    <property type="component" value="Chromosome 10"/>
</dbReference>
<protein>
    <recommendedName>
        <fullName evidence="3">NACHT domain-containing protein</fullName>
    </recommendedName>
</protein>
<keyword evidence="2" id="KW-1185">Reference proteome</keyword>
<evidence type="ECO:0008006" key="3">
    <source>
        <dbReference type="Google" id="ProtNLM"/>
    </source>
</evidence>
<gene>
    <name evidence="1" type="ORF">MAR_032725</name>
</gene>